<dbReference type="SUPFAM" id="SSF64263">
    <property type="entry name" value="Prokaryotic ribosomal protein L17"/>
    <property type="match status" value="1"/>
</dbReference>
<sequence length="115" mass="12872">MRRGNKTKFGRETSQRKALSKSLATALINHGKIKTTEAKAKTLSQFVQKLITIAKKQNVASRRLLLKQIGEEAAKKLVSDTVLNFKDKNGGYTRITRLGQRKSDSAPMVLIEFNL</sequence>
<dbReference type="Proteomes" id="UP000033903">
    <property type="component" value="Unassembled WGS sequence"/>
</dbReference>
<evidence type="ECO:0000256" key="4">
    <source>
        <dbReference type="ARBA" id="ARBA00035494"/>
    </source>
</evidence>
<dbReference type="PANTHER" id="PTHR14413">
    <property type="entry name" value="RIBOSOMAL PROTEIN L17"/>
    <property type="match status" value="1"/>
</dbReference>
<accession>A0A0G0VLA7</accession>
<dbReference type="NCBIfam" id="TIGR00059">
    <property type="entry name" value="L17"/>
    <property type="match status" value="1"/>
</dbReference>
<evidence type="ECO:0000256" key="5">
    <source>
        <dbReference type="RuleBase" id="RU000660"/>
    </source>
</evidence>
<evidence type="ECO:0000256" key="6">
    <source>
        <dbReference type="RuleBase" id="RU000661"/>
    </source>
</evidence>
<dbReference type="GO" id="GO:0006412">
    <property type="term" value="P:translation"/>
    <property type="evidence" value="ECO:0007669"/>
    <property type="project" value="InterPro"/>
</dbReference>
<evidence type="ECO:0000313" key="8">
    <source>
        <dbReference type="Proteomes" id="UP000033903"/>
    </source>
</evidence>
<protein>
    <recommendedName>
        <fullName evidence="4 6">50S ribosomal protein L17</fullName>
    </recommendedName>
</protein>
<dbReference type="EMBL" id="LCBA01000002">
    <property type="protein sequence ID" value="KKS01634.1"/>
    <property type="molecule type" value="Genomic_DNA"/>
</dbReference>
<proteinExistence type="inferred from homology"/>
<organism evidence="7 8">
    <name type="scientific">Candidatus Yanofskybacteria bacterium GW2011_GWA2_41_22</name>
    <dbReference type="NCBI Taxonomy" id="1619023"/>
    <lineage>
        <taxon>Bacteria</taxon>
        <taxon>Candidatus Yanofskyibacteriota</taxon>
    </lineage>
</organism>
<reference evidence="7 8" key="1">
    <citation type="journal article" date="2015" name="Nature">
        <title>rRNA introns, odd ribosomes, and small enigmatic genomes across a large radiation of phyla.</title>
        <authorList>
            <person name="Brown C.T."/>
            <person name="Hug L.A."/>
            <person name="Thomas B.C."/>
            <person name="Sharon I."/>
            <person name="Castelle C.J."/>
            <person name="Singh A."/>
            <person name="Wilkins M.J."/>
            <person name="Williams K.H."/>
            <person name="Banfield J.F."/>
        </authorList>
    </citation>
    <scope>NUCLEOTIDE SEQUENCE [LARGE SCALE GENOMIC DNA]</scope>
</reference>
<evidence type="ECO:0000256" key="1">
    <source>
        <dbReference type="ARBA" id="ARBA00008777"/>
    </source>
</evidence>
<keyword evidence="2 5" id="KW-0689">Ribosomal protein</keyword>
<evidence type="ECO:0000256" key="2">
    <source>
        <dbReference type="ARBA" id="ARBA00022980"/>
    </source>
</evidence>
<dbReference type="GO" id="GO:0022625">
    <property type="term" value="C:cytosolic large ribosomal subunit"/>
    <property type="evidence" value="ECO:0007669"/>
    <property type="project" value="TreeGrafter"/>
</dbReference>
<name>A0A0G0VLA7_9BACT</name>
<keyword evidence="3 5" id="KW-0687">Ribonucleoprotein</keyword>
<dbReference type="PANTHER" id="PTHR14413:SF16">
    <property type="entry name" value="LARGE RIBOSOMAL SUBUNIT PROTEIN BL17M"/>
    <property type="match status" value="1"/>
</dbReference>
<comment type="caution">
    <text evidence="7">The sequence shown here is derived from an EMBL/GenBank/DDBJ whole genome shotgun (WGS) entry which is preliminary data.</text>
</comment>
<dbReference type="Gene3D" id="3.90.1030.10">
    <property type="entry name" value="Ribosomal protein L17"/>
    <property type="match status" value="1"/>
</dbReference>
<dbReference type="InterPro" id="IPR000456">
    <property type="entry name" value="Ribosomal_bL17"/>
</dbReference>
<gene>
    <name evidence="7" type="ORF">UU54_C0002G0007</name>
</gene>
<dbReference type="InterPro" id="IPR036373">
    <property type="entry name" value="Ribosomal_bL17_sf"/>
</dbReference>
<dbReference type="Pfam" id="PF01196">
    <property type="entry name" value="Ribosomal_L17"/>
    <property type="match status" value="1"/>
</dbReference>
<evidence type="ECO:0000313" key="7">
    <source>
        <dbReference type="EMBL" id="KKS01634.1"/>
    </source>
</evidence>
<comment type="similarity">
    <text evidence="1 5">Belongs to the bacterial ribosomal protein bL17 family.</text>
</comment>
<evidence type="ECO:0000256" key="3">
    <source>
        <dbReference type="ARBA" id="ARBA00023274"/>
    </source>
</evidence>
<dbReference type="PATRIC" id="fig|1619023.3.peg.41"/>
<dbReference type="GO" id="GO:0003735">
    <property type="term" value="F:structural constituent of ribosome"/>
    <property type="evidence" value="ECO:0007669"/>
    <property type="project" value="InterPro"/>
</dbReference>
<dbReference type="AlphaFoldDB" id="A0A0G0VLA7"/>